<evidence type="ECO:0000256" key="1">
    <source>
        <dbReference type="SAM" id="Phobius"/>
    </source>
</evidence>
<dbReference type="PANTHER" id="PTHR13936:SF14">
    <property type="entry name" value="PROFILIN-1"/>
    <property type="match status" value="1"/>
</dbReference>
<sequence>MARWNAHNHSIMAEGPPYGEKTFTNLLPAEVGTLGGKDWSSFVFLLFLFLFFVNGLTPGNQKCSFTVDLPTESTHRAPTSITVTRTAKMLVLLLAKGVHGGMINRKCFEMASCLGRSQC</sequence>
<accession>A0A811Y037</accession>
<dbReference type="SUPFAM" id="SSF55770">
    <property type="entry name" value="Profilin (actin-binding protein)"/>
    <property type="match status" value="1"/>
</dbReference>
<keyword evidence="1" id="KW-0812">Transmembrane</keyword>
<reference evidence="2" key="1">
    <citation type="submission" date="2020-12" db="EMBL/GenBank/DDBJ databases">
        <authorList>
            <consortium name="Molecular Ecology Group"/>
        </authorList>
    </citation>
    <scope>NUCLEOTIDE SEQUENCE</scope>
    <source>
        <strain evidence="2">TBG_1078</strain>
    </source>
</reference>
<dbReference type="EMBL" id="CAJHUB010000650">
    <property type="protein sequence ID" value="CAD7668986.1"/>
    <property type="molecule type" value="Genomic_DNA"/>
</dbReference>
<dbReference type="Proteomes" id="UP000645828">
    <property type="component" value="Unassembled WGS sequence"/>
</dbReference>
<evidence type="ECO:0000313" key="3">
    <source>
        <dbReference type="Proteomes" id="UP000645828"/>
    </source>
</evidence>
<keyword evidence="1" id="KW-1133">Transmembrane helix</keyword>
<keyword evidence="3" id="KW-1185">Reference proteome</keyword>
<gene>
    <name evidence="2" type="ORF">NYPRO_LOCUS1780</name>
</gene>
<comment type="caution">
    <text evidence="2">The sequence shown here is derived from an EMBL/GenBank/DDBJ whole genome shotgun (WGS) entry which is preliminary data.</text>
</comment>
<organism evidence="2 3">
    <name type="scientific">Nyctereutes procyonoides</name>
    <name type="common">Raccoon dog</name>
    <name type="synonym">Canis procyonoides</name>
    <dbReference type="NCBI Taxonomy" id="34880"/>
    <lineage>
        <taxon>Eukaryota</taxon>
        <taxon>Metazoa</taxon>
        <taxon>Chordata</taxon>
        <taxon>Craniata</taxon>
        <taxon>Vertebrata</taxon>
        <taxon>Euteleostomi</taxon>
        <taxon>Mammalia</taxon>
        <taxon>Eutheria</taxon>
        <taxon>Laurasiatheria</taxon>
        <taxon>Carnivora</taxon>
        <taxon>Caniformia</taxon>
        <taxon>Canidae</taxon>
        <taxon>Nyctereutes</taxon>
    </lineage>
</organism>
<dbReference type="GO" id="GO:0003779">
    <property type="term" value="F:actin binding"/>
    <property type="evidence" value="ECO:0007669"/>
    <property type="project" value="TreeGrafter"/>
</dbReference>
<dbReference type="PANTHER" id="PTHR13936">
    <property type="entry name" value="PROFILIN"/>
    <property type="match status" value="1"/>
</dbReference>
<dbReference type="Gene3D" id="3.30.450.30">
    <property type="entry name" value="Dynein light chain 2a, cytoplasmic"/>
    <property type="match status" value="1"/>
</dbReference>
<feature type="transmembrane region" description="Helical" evidence="1">
    <location>
        <begin position="39"/>
        <end position="57"/>
    </location>
</feature>
<dbReference type="AlphaFoldDB" id="A0A811Y037"/>
<evidence type="ECO:0000313" key="2">
    <source>
        <dbReference type="EMBL" id="CAD7668986.1"/>
    </source>
</evidence>
<dbReference type="GO" id="GO:0030833">
    <property type="term" value="P:regulation of actin filament polymerization"/>
    <property type="evidence" value="ECO:0007669"/>
    <property type="project" value="TreeGrafter"/>
</dbReference>
<proteinExistence type="predicted"/>
<dbReference type="GO" id="GO:0032233">
    <property type="term" value="P:positive regulation of actin filament bundle assembly"/>
    <property type="evidence" value="ECO:0007669"/>
    <property type="project" value="TreeGrafter"/>
</dbReference>
<protein>
    <submittedName>
        <fullName evidence="2">(raccoon dog) hypothetical protein</fullName>
    </submittedName>
</protein>
<name>A0A811Y037_NYCPR</name>
<dbReference type="GO" id="GO:0005737">
    <property type="term" value="C:cytoplasm"/>
    <property type="evidence" value="ECO:0007669"/>
    <property type="project" value="TreeGrafter"/>
</dbReference>
<dbReference type="InterPro" id="IPR036140">
    <property type="entry name" value="PFN_sf"/>
</dbReference>
<keyword evidence="1" id="KW-0472">Membrane</keyword>